<feature type="transmembrane region" description="Helical" evidence="8">
    <location>
        <begin position="348"/>
        <end position="370"/>
    </location>
</feature>
<evidence type="ECO:0000313" key="10">
    <source>
        <dbReference type="Proteomes" id="UP000318313"/>
    </source>
</evidence>
<feature type="transmembrane region" description="Helical" evidence="8">
    <location>
        <begin position="316"/>
        <end position="336"/>
    </location>
</feature>
<evidence type="ECO:0000256" key="3">
    <source>
        <dbReference type="ARBA" id="ARBA00022692"/>
    </source>
</evidence>
<dbReference type="AlphaFoldDB" id="A0A518I4P7"/>
<feature type="transmembrane region" description="Helical" evidence="8">
    <location>
        <begin position="250"/>
        <end position="277"/>
    </location>
</feature>
<dbReference type="GO" id="GO:0016020">
    <property type="term" value="C:membrane"/>
    <property type="evidence" value="ECO:0007669"/>
    <property type="project" value="UniProtKB-SubCell"/>
</dbReference>
<comment type="similarity">
    <text evidence="2">Belongs to the autoinducer-2 exporter (AI-2E) (TC 2.A.86) family.</text>
</comment>
<dbReference type="GO" id="GO:0055085">
    <property type="term" value="P:transmembrane transport"/>
    <property type="evidence" value="ECO:0007669"/>
    <property type="project" value="TreeGrafter"/>
</dbReference>
<evidence type="ECO:0000313" key="9">
    <source>
        <dbReference type="EMBL" id="QDV48070.1"/>
    </source>
</evidence>
<evidence type="ECO:0000256" key="4">
    <source>
        <dbReference type="ARBA" id="ARBA00022989"/>
    </source>
</evidence>
<keyword evidence="6" id="KW-0175">Coiled coil</keyword>
<evidence type="ECO:0000256" key="7">
    <source>
        <dbReference type="SAM" id="MobiDB-lite"/>
    </source>
</evidence>
<dbReference type="InterPro" id="IPR002549">
    <property type="entry name" value="AI-2E-like"/>
</dbReference>
<keyword evidence="10" id="KW-1185">Reference proteome</keyword>
<keyword evidence="4 8" id="KW-1133">Transmembrane helix</keyword>
<name>A0A518I4P7_9PLAN</name>
<sequence>MNPDENQSNPYSVILRAITILAVLVAIAAGLVITWELVLTLFLAVLFAVFLNHASLKVSQLLPLSRKGSLAAVVVALLSAFIGVNTFFFTQINQQIEQANQEIDQGAQKVHQWAEQYPSVKSAIQSTPFLAQILQPGHSDPSKQHSDSTAKSDKQTSEKNQAEKTASDKSSASSKPNLNSLPQPAKKAASLVGQMFKTTFGLIVNSLLIFFVGLFLAVSPQSYRDGTVLLVPPARRERIRDLMNQLSETLWQWLVGRFASMLVTGLGASVLLFLIGVPMAGTLGLMTGLLTFIPNIGSLIAFLLAILVALSNSPMTAALVVPTYAVLQLVESYLVTPLIQQKQVSLPPALLISFQAIMGVLFGFLGAAVASPLLAASKVLVEELYVNDYLEGQKSSSQQTLDNTDQAA</sequence>
<organism evidence="9 10">
    <name type="scientific">Gimesia fumaroli</name>
    <dbReference type="NCBI Taxonomy" id="2527976"/>
    <lineage>
        <taxon>Bacteria</taxon>
        <taxon>Pseudomonadati</taxon>
        <taxon>Planctomycetota</taxon>
        <taxon>Planctomycetia</taxon>
        <taxon>Planctomycetales</taxon>
        <taxon>Planctomycetaceae</taxon>
        <taxon>Gimesia</taxon>
    </lineage>
</organism>
<dbReference type="EMBL" id="CP037452">
    <property type="protein sequence ID" value="QDV48070.1"/>
    <property type="molecule type" value="Genomic_DNA"/>
</dbReference>
<dbReference type="PANTHER" id="PTHR21716">
    <property type="entry name" value="TRANSMEMBRANE PROTEIN"/>
    <property type="match status" value="1"/>
</dbReference>
<keyword evidence="5 8" id="KW-0472">Membrane</keyword>
<feature type="transmembrane region" description="Helical" evidence="8">
    <location>
        <begin position="68"/>
        <end position="89"/>
    </location>
</feature>
<feature type="coiled-coil region" evidence="6">
    <location>
        <begin position="89"/>
        <end position="116"/>
    </location>
</feature>
<reference evidence="9 10" key="1">
    <citation type="submission" date="2019-03" db="EMBL/GenBank/DDBJ databases">
        <title>Deep-cultivation of Planctomycetes and their phenomic and genomic characterization uncovers novel biology.</title>
        <authorList>
            <person name="Wiegand S."/>
            <person name="Jogler M."/>
            <person name="Boedeker C."/>
            <person name="Pinto D."/>
            <person name="Vollmers J."/>
            <person name="Rivas-Marin E."/>
            <person name="Kohn T."/>
            <person name="Peeters S.H."/>
            <person name="Heuer A."/>
            <person name="Rast P."/>
            <person name="Oberbeckmann S."/>
            <person name="Bunk B."/>
            <person name="Jeske O."/>
            <person name="Meyerdierks A."/>
            <person name="Storesund J.E."/>
            <person name="Kallscheuer N."/>
            <person name="Luecker S."/>
            <person name="Lage O.M."/>
            <person name="Pohl T."/>
            <person name="Merkel B.J."/>
            <person name="Hornburger P."/>
            <person name="Mueller R.-W."/>
            <person name="Bruemmer F."/>
            <person name="Labrenz M."/>
            <person name="Spormann A.M."/>
            <person name="Op den Camp H."/>
            <person name="Overmann J."/>
            <person name="Amann R."/>
            <person name="Jetten M.S.M."/>
            <person name="Mascher T."/>
            <person name="Medema M.H."/>
            <person name="Devos D.P."/>
            <person name="Kaster A.-K."/>
            <person name="Ovreas L."/>
            <person name="Rohde M."/>
            <person name="Galperin M.Y."/>
            <person name="Jogler C."/>
        </authorList>
    </citation>
    <scope>NUCLEOTIDE SEQUENCE [LARGE SCALE GENOMIC DNA]</scope>
    <source>
        <strain evidence="9 10">Enr17</strain>
    </source>
</reference>
<dbReference type="Pfam" id="PF01594">
    <property type="entry name" value="AI-2E_transport"/>
    <property type="match status" value="1"/>
</dbReference>
<feature type="compositionally biased region" description="Basic and acidic residues" evidence="7">
    <location>
        <begin position="140"/>
        <end position="167"/>
    </location>
</feature>
<feature type="transmembrane region" description="Helical" evidence="8">
    <location>
        <begin position="13"/>
        <end position="32"/>
    </location>
</feature>
<dbReference type="RefSeq" id="WP_145305278.1">
    <property type="nucleotide sequence ID" value="NZ_CP037452.1"/>
</dbReference>
<gene>
    <name evidence="9" type="ORF">Enr17x_00790</name>
</gene>
<dbReference type="PANTHER" id="PTHR21716:SF62">
    <property type="entry name" value="TRANSPORT PROTEIN YDBI-RELATED"/>
    <property type="match status" value="1"/>
</dbReference>
<feature type="transmembrane region" description="Helical" evidence="8">
    <location>
        <begin position="289"/>
        <end position="310"/>
    </location>
</feature>
<proteinExistence type="inferred from homology"/>
<comment type="subcellular location">
    <subcellularLocation>
        <location evidence="1">Membrane</location>
        <topology evidence="1">Multi-pass membrane protein</topology>
    </subcellularLocation>
</comment>
<evidence type="ECO:0000256" key="2">
    <source>
        <dbReference type="ARBA" id="ARBA00009773"/>
    </source>
</evidence>
<feature type="region of interest" description="Disordered" evidence="7">
    <location>
        <begin position="135"/>
        <end position="183"/>
    </location>
</feature>
<feature type="transmembrane region" description="Helical" evidence="8">
    <location>
        <begin position="200"/>
        <end position="218"/>
    </location>
</feature>
<evidence type="ECO:0000256" key="8">
    <source>
        <dbReference type="SAM" id="Phobius"/>
    </source>
</evidence>
<feature type="transmembrane region" description="Helical" evidence="8">
    <location>
        <begin position="37"/>
        <end position="56"/>
    </location>
</feature>
<evidence type="ECO:0000256" key="1">
    <source>
        <dbReference type="ARBA" id="ARBA00004141"/>
    </source>
</evidence>
<dbReference type="KEGG" id="gfm:Enr17x_00790"/>
<keyword evidence="3 8" id="KW-0812">Transmembrane</keyword>
<accession>A0A518I4P7</accession>
<dbReference type="OrthoDB" id="9793390at2"/>
<evidence type="ECO:0000256" key="5">
    <source>
        <dbReference type="ARBA" id="ARBA00023136"/>
    </source>
</evidence>
<dbReference type="Proteomes" id="UP000318313">
    <property type="component" value="Chromosome"/>
</dbReference>
<protein>
    <submittedName>
        <fullName evidence="9">Pheromone autoinducer 2 transporter</fullName>
    </submittedName>
</protein>
<evidence type="ECO:0000256" key="6">
    <source>
        <dbReference type="SAM" id="Coils"/>
    </source>
</evidence>